<dbReference type="OrthoDB" id="4563261at2"/>
<dbReference type="GeneID" id="300126103"/>
<dbReference type="Pfam" id="PF07661">
    <property type="entry name" value="MORN_2"/>
    <property type="match status" value="2"/>
</dbReference>
<feature type="region of interest" description="Disordered" evidence="1">
    <location>
        <begin position="94"/>
        <end position="113"/>
    </location>
</feature>
<gene>
    <name evidence="2" type="ORF">FHU34_11456</name>
</gene>
<dbReference type="Proteomes" id="UP000317685">
    <property type="component" value="Unassembled WGS sequence"/>
</dbReference>
<dbReference type="RefSeq" id="WP_145778474.1">
    <property type="nucleotide sequence ID" value="NZ_JBEXOC010000046.1"/>
</dbReference>
<sequence>MRVDEKETYVGDDLRVMHGDEPFTGEVAAMGPEGNIVELATYFDGVPHGPQIIWYSNGQKKQEGVRDYGRNVGEWRRWHKNGQLAECTVFGDHNLPASRKRWDDQGNLTEEGP</sequence>
<evidence type="ECO:0000313" key="2">
    <source>
        <dbReference type="EMBL" id="TWG15149.1"/>
    </source>
</evidence>
<evidence type="ECO:0000313" key="3">
    <source>
        <dbReference type="Proteomes" id="UP000317685"/>
    </source>
</evidence>
<keyword evidence="3" id="KW-1185">Reference proteome</keyword>
<comment type="caution">
    <text evidence="2">The sequence shown here is derived from an EMBL/GenBank/DDBJ whole genome shotgun (WGS) entry which is preliminary data.</text>
</comment>
<dbReference type="EMBL" id="VIWZ01000001">
    <property type="protein sequence ID" value="TWG15149.1"/>
    <property type="molecule type" value="Genomic_DNA"/>
</dbReference>
<dbReference type="AlphaFoldDB" id="A0A561VU46"/>
<name>A0A561VU46_9ACTN</name>
<dbReference type="Gene3D" id="3.90.930.1">
    <property type="match status" value="1"/>
</dbReference>
<organism evidence="2 3">
    <name type="scientific">Micromonospora taraxaci</name>
    <dbReference type="NCBI Taxonomy" id="1316803"/>
    <lineage>
        <taxon>Bacteria</taxon>
        <taxon>Bacillati</taxon>
        <taxon>Actinomycetota</taxon>
        <taxon>Actinomycetes</taxon>
        <taxon>Micromonosporales</taxon>
        <taxon>Micromonosporaceae</taxon>
        <taxon>Micromonospora</taxon>
    </lineage>
</organism>
<evidence type="ECO:0000256" key="1">
    <source>
        <dbReference type="SAM" id="MobiDB-lite"/>
    </source>
</evidence>
<dbReference type="InterPro" id="IPR011652">
    <property type="entry name" value="MORN_2"/>
</dbReference>
<protein>
    <submittedName>
        <fullName evidence="2">MORN repeat protein</fullName>
    </submittedName>
</protein>
<proteinExistence type="predicted"/>
<reference evidence="2 3" key="1">
    <citation type="submission" date="2019-06" db="EMBL/GenBank/DDBJ databases">
        <title>Sequencing the genomes of 1000 actinobacteria strains.</title>
        <authorList>
            <person name="Klenk H.-P."/>
        </authorList>
    </citation>
    <scope>NUCLEOTIDE SEQUENCE [LARGE SCALE GENOMIC DNA]</scope>
    <source>
        <strain evidence="2 3">DSM 45885</strain>
    </source>
</reference>
<dbReference type="SUPFAM" id="SSF82185">
    <property type="entry name" value="Histone H3 K4-specific methyltransferase SET7/9 N-terminal domain"/>
    <property type="match status" value="1"/>
</dbReference>
<accession>A0A561VU46</accession>